<proteinExistence type="inferred from homology"/>
<dbReference type="PIRSF" id="PIRSF005690">
    <property type="entry name" value="GerBA"/>
    <property type="match status" value="1"/>
</dbReference>
<dbReference type="AlphaFoldDB" id="A0A1L3NJ63"/>
<dbReference type="GO" id="GO:0009847">
    <property type="term" value="P:spore germination"/>
    <property type="evidence" value="ECO:0007669"/>
    <property type="project" value="InterPro"/>
</dbReference>
<name>A0A1L3NJ63_CLOSG</name>
<dbReference type="PANTHER" id="PTHR22550">
    <property type="entry name" value="SPORE GERMINATION PROTEIN"/>
    <property type="match status" value="1"/>
</dbReference>
<dbReference type="InterPro" id="IPR050768">
    <property type="entry name" value="UPF0353/GerABKA_families"/>
</dbReference>
<dbReference type="EMBL" id="CP013243">
    <property type="protein sequence ID" value="APH16154.1"/>
    <property type="molecule type" value="Genomic_DNA"/>
</dbReference>
<dbReference type="InterPro" id="IPR004995">
    <property type="entry name" value="Spore_Ger"/>
</dbReference>
<accession>A0A1L3NJ63</accession>
<dbReference type="Proteomes" id="UP000182204">
    <property type="component" value="Chromosome"/>
</dbReference>
<feature type="transmembrane region" description="Helical" evidence="3">
    <location>
        <begin position="306"/>
        <end position="328"/>
    </location>
</feature>
<organism evidence="4 5">
    <name type="scientific">Clostridium sporogenes</name>
    <dbReference type="NCBI Taxonomy" id="1509"/>
    <lineage>
        <taxon>Bacteria</taxon>
        <taxon>Bacillati</taxon>
        <taxon>Bacillota</taxon>
        <taxon>Clostridia</taxon>
        <taxon>Eubacteriales</taxon>
        <taxon>Clostridiaceae</taxon>
        <taxon>Clostridium</taxon>
    </lineage>
</organism>
<dbReference type="RefSeq" id="WP_072585684.1">
    <property type="nucleotide sequence ID" value="NZ_CP013243.1"/>
</dbReference>
<keyword evidence="2 3" id="KW-0472">Membrane</keyword>
<dbReference type="STRING" id="413999.CBO0123"/>
<evidence type="ECO:0000256" key="1">
    <source>
        <dbReference type="ARBA" id="ARBA00005278"/>
    </source>
</evidence>
<evidence type="ECO:0000256" key="2">
    <source>
        <dbReference type="ARBA" id="ARBA00023136"/>
    </source>
</evidence>
<gene>
    <name evidence="4" type="ORF">NPD5_1999</name>
</gene>
<comment type="similarity">
    <text evidence="1">Belongs to the GerABKA family.</text>
</comment>
<protein>
    <submittedName>
        <fullName evidence="4">GerA spore germination family protein</fullName>
    </submittedName>
</protein>
<evidence type="ECO:0000313" key="5">
    <source>
        <dbReference type="Proteomes" id="UP000182204"/>
    </source>
</evidence>
<dbReference type="GO" id="GO:0016020">
    <property type="term" value="C:membrane"/>
    <property type="evidence" value="ECO:0007669"/>
    <property type="project" value="InterPro"/>
</dbReference>
<sequence length="506" mass="57001">MKEVVNDEISKSIDKNIKYIKELLEGNSDMVFREFLIGDKKAFIMYIDGMADKNLLNDYVLESLMLESEKLANISDIKNRILNKRYESNDKCNVNNIKNKILTVTDVSEKDKLSKAIDLVLSGDTLLLIEGMDKAYVIATRLWPVRGIGEPESETTIKGSRDGFTETIRFNTALVRRRIKDTRLKIKSKTLGVRSKTDMAIVYIEDIVNQDVLNNIYDRLEKIDIDAILGSGYIEHLIEDDKWSLFPTTRSTERPDVVASALYEGKVAILVDNSPFAIIVPTTLPSLFQSPDDYYEKWIHSSIIRIIRLFSIIISIILPSMYVAVTSYHSAIIPTKLAYFIAASREGVPFPAYMEALIMEFSLAFLMESIIRLPKPIGATIGIVGGLIIGQAAVSAGIVSPIMIIIVSITTITSFTAPSYDASLSFRIIRFLLIIAASFLGLYGIILGLIVLLIHLVRLKSFGIPYLSPIVNPSISDFKDMYIRAPIRSFKKRPDYMKTRDKIRQR</sequence>
<feature type="transmembrane region" description="Helical" evidence="3">
    <location>
        <begin position="379"/>
        <end position="409"/>
    </location>
</feature>
<reference evidence="4 5" key="1">
    <citation type="submission" date="2015-11" db="EMBL/GenBank/DDBJ databases">
        <authorList>
            <person name="Hill K.K."/>
            <person name="Shirey T.B."/>
            <person name="Raphael B."/>
            <person name="Daligault H.E."/>
            <person name="Davenport K.W."/>
            <person name="Bruce D.C."/>
            <person name="Foley B.T."/>
            <person name="Johnson S.L."/>
        </authorList>
    </citation>
    <scope>NUCLEOTIDE SEQUENCE [LARGE SCALE GENOMIC DNA]</scope>
    <source>
        <strain evidence="4 5">CDC_1632</strain>
    </source>
</reference>
<feature type="transmembrane region" description="Helical" evidence="3">
    <location>
        <begin position="429"/>
        <end position="454"/>
    </location>
</feature>
<keyword evidence="3" id="KW-0812">Transmembrane</keyword>
<keyword evidence="3" id="KW-1133">Transmembrane helix</keyword>
<evidence type="ECO:0000256" key="3">
    <source>
        <dbReference type="SAM" id="Phobius"/>
    </source>
</evidence>
<evidence type="ECO:0000313" key="4">
    <source>
        <dbReference type="EMBL" id="APH16154.1"/>
    </source>
</evidence>
<dbReference type="PANTHER" id="PTHR22550:SF5">
    <property type="entry name" value="LEUCINE ZIPPER PROTEIN 4"/>
    <property type="match status" value="1"/>
</dbReference>
<dbReference type="Pfam" id="PF03323">
    <property type="entry name" value="GerA"/>
    <property type="match status" value="1"/>
</dbReference>
<dbReference type="eggNOG" id="COG0697">
    <property type="taxonomic scope" value="Bacteria"/>
</dbReference>